<dbReference type="AlphaFoldDB" id="A0ABD5X7I4"/>
<protein>
    <submittedName>
        <fullName evidence="1">Uncharacterized protein</fullName>
    </submittedName>
</protein>
<sequence>MTYSCVEQDEGVLIRLEGDNEAFELELDNHLDTRSYQRIA</sequence>
<accession>A0ABD5X7I4</accession>
<gene>
    <name evidence="1" type="ORF">ACFQJ7_08025</name>
</gene>
<dbReference type="RefSeq" id="WP_267638967.1">
    <property type="nucleotide sequence ID" value="NZ_JAODIY010000046.1"/>
</dbReference>
<evidence type="ECO:0000313" key="2">
    <source>
        <dbReference type="Proteomes" id="UP001596414"/>
    </source>
</evidence>
<proteinExistence type="predicted"/>
<evidence type="ECO:0000313" key="1">
    <source>
        <dbReference type="EMBL" id="MFC7125982.1"/>
    </source>
</evidence>
<organism evidence="1 2">
    <name type="scientific">Halovenus rubra</name>
    <dbReference type="NCBI Taxonomy" id="869890"/>
    <lineage>
        <taxon>Archaea</taxon>
        <taxon>Methanobacteriati</taxon>
        <taxon>Methanobacteriota</taxon>
        <taxon>Stenosarchaea group</taxon>
        <taxon>Halobacteria</taxon>
        <taxon>Halobacteriales</taxon>
        <taxon>Haloarculaceae</taxon>
        <taxon>Halovenus</taxon>
    </lineage>
</organism>
<comment type="caution">
    <text evidence="1">The sequence shown here is derived from an EMBL/GenBank/DDBJ whole genome shotgun (WGS) entry which is preliminary data.</text>
</comment>
<reference evidence="1 2" key="1">
    <citation type="journal article" date="2014" name="Int. J. Syst. Evol. Microbiol.">
        <title>Complete genome sequence of Corynebacterium casei LMG S-19264T (=DSM 44701T), isolated from a smear-ripened cheese.</title>
        <authorList>
            <consortium name="US DOE Joint Genome Institute (JGI-PGF)"/>
            <person name="Walter F."/>
            <person name="Albersmeier A."/>
            <person name="Kalinowski J."/>
            <person name="Ruckert C."/>
        </authorList>
    </citation>
    <scope>NUCLEOTIDE SEQUENCE [LARGE SCALE GENOMIC DNA]</scope>
    <source>
        <strain evidence="1 2">CGMCC 4.7215</strain>
    </source>
</reference>
<dbReference type="EMBL" id="JBHSZQ010000012">
    <property type="protein sequence ID" value="MFC7125982.1"/>
    <property type="molecule type" value="Genomic_DNA"/>
</dbReference>
<dbReference type="Proteomes" id="UP001596414">
    <property type="component" value="Unassembled WGS sequence"/>
</dbReference>
<name>A0ABD5X7I4_9EURY</name>